<accession>W5MXB9</accession>
<keyword evidence="4" id="KW-0597">Phosphoprotein</keyword>
<dbReference type="GeneTree" id="ENSGT00940000154435"/>
<keyword evidence="9 11" id="KW-0564">Palmitate</keyword>
<evidence type="ECO:0000256" key="9">
    <source>
        <dbReference type="ARBA" id="ARBA00023139"/>
    </source>
</evidence>
<proteinExistence type="inferred from homology"/>
<organism evidence="12 13">
    <name type="scientific">Lepisosteus oculatus</name>
    <name type="common">Spotted gar</name>
    <dbReference type="NCBI Taxonomy" id="7918"/>
    <lineage>
        <taxon>Eukaryota</taxon>
        <taxon>Metazoa</taxon>
        <taxon>Chordata</taxon>
        <taxon>Craniata</taxon>
        <taxon>Vertebrata</taxon>
        <taxon>Euteleostomi</taxon>
        <taxon>Actinopterygii</taxon>
        <taxon>Neopterygii</taxon>
        <taxon>Holostei</taxon>
        <taxon>Semionotiformes</taxon>
        <taxon>Lepisosteidae</taxon>
        <taxon>Lepisosteus</taxon>
    </lineage>
</organism>
<sequence length="263" mass="29478">MTSKSKRTLTLPTYVAHQTLEASSAHSEKRTSSKQTVEWVPAPAAGHGEPCSSGLEYLSEVDQVLLHPQRVLLEAFDGLPCTQKFQVKTARGQMMYCAVQRTDHQSQSFRGHRRAFQMEIYDRGARESIRLRQPFVCSLCFPWGAQEMEVQAPPGVVVGFVRELLHPWGPRYVIKDSRGEPALRIRGPGYITCCSPPDFTVFDPSWKTRLGAITGQYFGSIQGDFGDVVAVKFPRDLDEKLKALLLGASFLIEITFFTLARHS</sequence>
<dbReference type="EMBL" id="AHAT01003608">
    <property type="status" value="NOT_ANNOTATED_CDS"/>
    <property type="molecule type" value="Genomic_DNA"/>
</dbReference>
<keyword evidence="5" id="KW-0812">Transmembrane</keyword>
<evidence type="ECO:0000256" key="10">
    <source>
        <dbReference type="ARBA" id="ARBA00023288"/>
    </source>
</evidence>
<dbReference type="Pfam" id="PF03803">
    <property type="entry name" value="Scramblase"/>
    <property type="match status" value="1"/>
</dbReference>
<dbReference type="GO" id="GO:0017121">
    <property type="term" value="P:plasma membrane phospholipid scrambling"/>
    <property type="evidence" value="ECO:0000318"/>
    <property type="project" value="GO_Central"/>
</dbReference>
<comment type="similarity">
    <text evidence="3 11">Belongs to the phospholipid scramblase family.</text>
</comment>
<protein>
    <recommendedName>
        <fullName evidence="11">Phospholipid scramblase</fullName>
    </recommendedName>
</protein>
<dbReference type="Ensembl" id="ENSLOCT00000013056.1">
    <property type="protein sequence ID" value="ENSLOCP00000013028.1"/>
    <property type="gene ID" value="ENSLOCG00000010640.1"/>
</dbReference>
<evidence type="ECO:0000313" key="12">
    <source>
        <dbReference type="Ensembl" id="ENSLOCP00000013028.1"/>
    </source>
</evidence>
<comment type="function">
    <text evidence="11">May mediate accelerated ATP-independent bidirectional transbilayer migration of phospholipids upon binding calcium ions that results in a loss of phospholipid asymmetry in the plasma membrane.</text>
</comment>
<reference evidence="13" key="1">
    <citation type="submission" date="2011-12" db="EMBL/GenBank/DDBJ databases">
        <title>The Draft Genome of Lepisosteus oculatus.</title>
        <authorList>
            <consortium name="The Broad Institute Genome Assembly &amp; Analysis Group"/>
            <consortium name="Computational R&amp;D Group"/>
            <consortium name="and Sequencing Platform"/>
            <person name="Di Palma F."/>
            <person name="Alfoldi J."/>
            <person name="Johnson J."/>
            <person name="Berlin A."/>
            <person name="Gnerre S."/>
            <person name="Jaffe D."/>
            <person name="MacCallum I."/>
            <person name="Young S."/>
            <person name="Walker B.J."/>
            <person name="Lander E.S."/>
            <person name="Lindblad-Toh K."/>
        </authorList>
    </citation>
    <scope>NUCLEOTIDE SEQUENCE [LARGE SCALE GENOMIC DNA]</scope>
</reference>
<reference evidence="12" key="2">
    <citation type="submission" date="2025-08" db="UniProtKB">
        <authorList>
            <consortium name="Ensembl"/>
        </authorList>
    </citation>
    <scope>IDENTIFICATION</scope>
</reference>
<evidence type="ECO:0000256" key="3">
    <source>
        <dbReference type="ARBA" id="ARBA00005350"/>
    </source>
</evidence>
<evidence type="ECO:0000256" key="2">
    <source>
        <dbReference type="ARBA" id="ARBA00004606"/>
    </source>
</evidence>
<dbReference type="HOGENOM" id="CLU_053024_2_2_1"/>
<dbReference type="InParanoid" id="W5MXB9"/>
<evidence type="ECO:0000313" key="13">
    <source>
        <dbReference type="Proteomes" id="UP000018468"/>
    </source>
</evidence>
<dbReference type="InterPro" id="IPR005552">
    <property type="entry name" value="Scramblase"/>
</dbReference>
<dbReference type="PANTHER" id="PTHR23248:SF38">
    <property type="entry name" value="PHOSPHOLIPID SCRAMBLASE 1"/>
    <property type="match status" value="1"/>
</dbReference>
<evidence type="ECO:0000256" key="1">
    <source>
        <dbReference type="ARBA" id="ARBA00001913"/>
    </source>
</evidence>
<keyword evidence="13" id="KW-1185">Reference proteome</keyword>
<dbReference type="EMBL" id="AHAT01003607">
    <property type="status" value="NOT_ANNOTATED_CDS"/>
    <property type="molecule type" value="Genomic_DNA"/>
</dbReference>
<keyword evidence="8" id="KW-0472">Membrane</keyword>
<name>W5MXB9_LEPOC</name>
<evidence type="ECO:0000256" key="6">
    <source>
        <dbReference type="ARBA" id="ARBA00022837"/>
    </source>
</evidence>
<evidence type="ECO:0000256" key="4">
    <source>
        <dbReference type="ARBA" id="ARBA00022553"/>
    </source>
</evidence>
<dbReference type="Bgee" id="ENSLOCG00000010640">
    <property type="expression patterns" value="Expressed in testis and 3 other cell types or tissues"/>
</dbReference>
<comment type="subcellular location">
    <subcellularLocation>
        <location evidence="2">Membrane</location>
        <topology evidence="2">Single-pass type II membrane protein</topology>
    </subcellularLocation>
</comment>
<evidence type="ECO:0000256" key="7">
    <source>
        <dbReference type="ARBA" id="ARBA00022989"/>
    </source>
</evidence>
<evidence type="ECO:0000256" key="11">
    <source>
        <dbReference type="RuleBase" id="RU363116"/>
    </source>
</evidence>
<keyword evidence="10 11" id="KW-0449">Lipoprotein</keyword>
<dbReference type="GO" id="GO:0017128">
    <property type="term" value="F:phospholipid scramblase activity"/>
    <property type="evidence" value="ECO:0000318"/>
    <property type="project" value="GO_Central"/>
</dbReference>
<keyword evidence="7" id="KW-1133">Transmembrane helix</keyword>
<evidence type="ECO:0000256" key="8">
    <source>
        <dbReference type="ARBA" id="ARBA00023136"/>
    </source>
</evidence>
<dbReference type="eggNOG" id="KOG0621">
    <property type="taxonomic scope" value="Eukaryota"/>
</dbReference>
<comment type="cofactor">
    <cofactor evidence="1 11">
        <name>Ca(2+)</name>
        <dbReference type="ChEBI" id="CHEBI:29108"/>
    </cofactor>
</comment>
<dbReference type="Proteomes" id="UP000018468">
    <property type="component" value="Linkage group LG17"/>
</dbReference>
<reference evidence="12" key="3">
    <citation type="submission" date="2025-09" db="UniProtKB">
        <authorList>
            <consortium name="Ensembl"/>
        </authorList>
    </citation>
    <scope>IDENTIFICATION</scope>
</reference>
<evidence type="ECO:0000256" key="5">
    <source>
        <dbReference type="ARBA" id="ARBA00022692"/>
    </source>
</evidence>
<keyword evidence="6 11" id="KW-0106">Calcium</keyword>
<dbReference type="AlphaFoldDB" id="W5MXB9"/>
<dbReference type="PANTHER" id="PTHR23248">
    <property type="entry name" value="PHOSPHOLIPID SCRAMBLASE-RELATED"/>
    <property type="match status" value="1"/>
</dbReference>
<dbReference type="GO" id="GO:0005886">
    <property type="term" value="C:plasma membrane"/>
    <property type="evidence" value="ECO:0000318"/>
    <property type="project" value="GO_Central"/>
</dbReference>